<dbReference type="Pfam" id="PF00069">
    <property type="entry name" value="Pkinase"/>
    <property type="match status" value="1"/>
</dbReference>
<dbReference type="GeneID" id="106179105"/>
<evidence type="ECO:0000256" key="6">
    <source>
        <dbReference type="ARBA" id="ARBA00037966"/>
    </source>
</evidence>
<dbReference type="Gene3D" id="3.30.200.20">
    <property type="entry name" value="Phosphorylase Kinase, domain 1"/>
    <property type="match status" value="1"/>
</dbReference>
<evidence type="ECO:0000256" key="1">
    <source>
        <dbReference type="ARBA" id="ARBA00022527"/>
    </source>
</evidence>
<feature type="compositionally biased region" description="Basic and acidic residues" evidence="7">
    <location>
        <begin position="218"/>
        <end position="233"/>
    </location>
</feature>
<evidence type="ECO:0000256" key="4">
    <source>
        <dbReference type="ARBA" id="ARBA00022777"/>
    </source>
</evidence>
<feature type="region of interest" description="Disordered" evidence="7">
    <location>
        <begin position="209"/>
        <end position="233"/>
    </location>
</feature>
<dbReference type="InterPro" id="IPR051175">
    <property type="entry name" value="CLK_kinases"/>
</dbReference>
<dbReference type="GO" id="GO:0005524">
    <property type="term" value="F:ATP binding"/>
    <property type="evidence" value="ECO:0007669"/>
    <property type="project" value="UniProtKB-KW"/>
</dbReference>
<dbReference type="InterPro" id="IPR000719">
    <property type="entry name" value="Prot_kinase_dom"/>
</dbReference>
<dbReference type="STRING" id="7574.A0A2R2MR25"/>
<evidence type="ECO:0000313" key="9">
    <source>
        <dbReference type="Proteomes" id="UP000085678"/>
    </source>
</evidence>
<dbReference type="Gene3D" id="1.10.510.10">
    <property type="entry name" value="Transferase(Phosphotransferase) domain 1"/>
    <property type="match status" value="1"/>
</dbReference>
<feature type="domain" description="Protein kinase" evidence="8">
    <location>
        <begin position="1"/>
        <end position="207"/>
    </location>
</feature>
<dbReference type="InterPro" id="IPR011009">
    <property type="entry name" value="Kinase-like_dom_sf"/>
</dbReference>
<dbReference type="GO" id="GO:0043484">
    <property type="term" value="P:regulation of RNA splicing"/>
    <property type="evidence" value="ECO:0007669"/>
    <property type="project" value="TreeGrafter"/>
</dbReference>
<protein>
    <submittedName>
        <fullName evidence="10">Dual specificity protein kinase CLK2-like</fullName>
    </submittedName>
</protein>
<dbReference type="PROSITE" id="PS50011">
    <property type="entry name" value="PROTEIN_KINASE_DOM"/>
    <property type="match status" value="1"/>
</dbReference>
<dbReference type="SMART" id="SM00220">
    <property type="entry name" value="S_TKc"/>
    <property type="match status" value="1"/>
</dbReference>
<dbReference type="RefSeq" id="XP_023932598.1">
    <property type="nucleotide sequence ID" value="XM_024076830.1"/>
</dbReference>
<evidence type="ECO:0000256" key="2">
    <source>
        <dbReference type="ARBA" id="ARBA00022679"/>
    </source>
</evidence>
<keyword evidence="1" id="KW-0723">Serine/threonine-protein kinase</keyword>
<dbReference type="Proteomes" id="UP000085678">
    <property type="component" value="Unplaced"/>
</dbReference>
<evidence type="ECO:0000259" key="8">
    <source>
        <dbReference type="PROSITE" id="PS50011"/>
    </source>
</evidence>
<dbReference type="OrthoDB" id="283111at2759"/>
<dbReference type="AlphaFoldDB" id="A0A2R2MR25"/>
<name>A0A2R2MR25_LINAN</name>
<dbReference type="GO" id="GO:0004674">
    <property type="term" value="F:protein serine/threonine kinase activity"/>
    <property type="evidence" value="ECO:0007669"/>
    <property type="project" value="UniProtKB-KW"/>
</dbReference>
<dbReference type="PANTHER" id="PTHR45646:SF11">
    <property type="entry name" value="SERINE_THREONINE-PROTEIN KINASE DOA"/>
    <property type="match status" value="1"/>
</dbReference>
<sequence>MRLSNRDNEVAALKIIKNVEKYREAAKLEINVLEFMHSKDPEGTFLCVKFFDYFDYHGHMCLSFQMLGISIFDFMAAQMVLEKLGWSQPCDVWSIGCILFELYTGFTLFQTHDNREHLAMMERILGSLPYRMTKKTKKQKYFYHGQLDWNEKSEPGRYVKNNCKPLGRYMVCDSDGDMNLFNLIERMLEYDPSSRITLKEALEHPFFSTLPDSQKLPMESKNEDRERSHSLSR</sequence>
<keyword evidence="2" id="KW-0808">Transferase</keyword>
<organism evidence="9 10">
    <name type="scientific">Lingula anatina</name>
    <name type="common">Brachiopod</name>
    <name type="synonym">Lingula unguis</name>
    <dbReference type="NCBI Taxonomy" id="7574"/>
    <lineage>
        <taxon>Eukaryota</taxon>
        <taxon>Metazoa</taxon>
        <taxon>Spiralia</taxon>
        <taxon>Lophotrochozoa</taxon>
        <taxon>Brachiopoda</taxon>
        <taxon>Linguliformea</taxon>
        <taxon>Lingulata</taxon>
        <taxon>Lingulida</taxon>
        <taxon>Linguloidea</taxon>
        <taxon>Lingulidae</taxon>
        <taxon>Lingula</taxon>
    </lineage>
</organism>
<keyword evidence="3" id="KW-0547">Nucleotide-binding</keyword>
<gene>
    <name evidence="10" type="primary">LOC106179105</name>
</gene>
<accession>A0A2R2MR25</accession>
<evidence type="ECO:0000256" key="3">
    <source>
        <dbReference type="ARBA" id="ARBA00022741"/>
    </source>
</evidence>
<evidence type="ECO:0000256" key="7">
    <source>
        <dbReference type="SAM" id="MobiDB-lite"/>
    </source>
</evidence>
<dbReference type="InParanoid" id="A0A2R2MR25"/>
<evidence type="ECO:0000313" key="10">
    <source>
        <dbReference type="RefSeq" id="XP_023932598.1"/>
    </source>
</evidence>
<keyword evidence="5" id="KW-0067">ATP-binding</keyword>
<dbReference type="KEGG" id="lak:106179105"/>
<dbReference type="SUPFAM" id="SSF56112">
    <property type="entry name" value="Protein kinase-like (PK-like)"/>
    <property type="match status" value="1"/>
</dbReference>
<dbReference type="PANTHER" id="PTHR45646">
    <property type="entry name" value="SERINE/THREONINE-PROTEIN KINASE DOA-RELATED"/>
    <property type="match status" value="1"/>
</dbReference>
<dbReference type="GO" id="GO:0005634">
    <property type="term" value="C:nucleus"/>
    <property type="evidence" value="ECO:0007669"/>
    <property type="project" value="TreeGrafter"/>
</dbReference>
<keyword evidence="9" id="KW-1185">Reference proteome</keyword>
<comment type="similarity">
    <text evidence="6">Belongs to the protein kinase superfamily. CMGC Ser/Thr protein kinase family. Lammer subfamily.</text>
</comment>
<evidence type="ECO:0000256" key="5">
    <source>
        <dbReference type="ARBA" id="ARBA00022840"/>
    </source>
</evidence>
<proteinExistence type="inferred from homology"/>
<keyword evidence="4" id="KW-0418">Kinase</keyword>
<reference evidence="10" key="1">
    <citation type="submission" date="2025-08" db="UniProtKB">
        <authorList>
            <consortium name="RefSeq"/>
        </authorList>
    </citation>
    <scope>IDENTIFICATION</scope>
    <source>
        <tissue evidence="10">Gonads</tissue>
    </source>
</reference>